<dbReference type="Pfam" id="PF05065">
    <property type="entry name" value="Phage_capsid"/>
    <property type="match status" value="1"/>
</dbReference>
<dbReference type="Proteomes" id="UP000656077">
    <property type="component" value="Unassembled WGS sequence"/>
</dbReference>
<evidence type="ECO:0000313" key="4">
    <source>
        <dbReference type="Proteomes" id="UP000656077"/>
    </source>
</evidence>
<name>A0A964W0C3_9CLOT</name>
<dbReference type="SUPFAM" id="SSF56563">
    <property type="entry name" value="Major capsid protein gp5"/>
    <property type="match status" value="1"/>
</dbReference>
<organism evidence="3 4">
    <name type="scientific">Clostridium chromiireducens</name>
    <dbReference type="NCBI Taxonomy" id="225345"/>
    <lineage>
        <taxon>Bacteria</taxon>
        <taxon>Bacillati</taxon>
        <taxon>Bacillota</taxon>
        <taxon>Clostridia</taxon>
        <taxon>Eubacteriales</taxon>
        <taxon>Clostridiaceae</taxon>
        <taxon>Clostridium</taxon>
    </lineage>
</organism>
<protein>
    <submittedName>
        <fullName evidence="3">Phage major capsid protein</fullName>
    </submittedName>
</protein>
<accession>A0A964W0C3</accession>
<dbReference type="NCBIfam" id="TIGR01554">
    <property type="entry name" value="major_cap_HK97"/>
    <property type="match status" value="1"/>
</dbReference>
<reference evidence="3" key="1">
    <citation type="submission" date="2019-12" db="EMBL/GenBank/DDBJ databases">
        <title>Microbes associate with the intestines of laboratory mice.</title>
        <authorList>
            <person name="Navarre W."/>
            <person name="Wong E."/>
        </authorList>
    </citation>
    <scope>NUCLEOTIDE SEQUENCE</scope>
    <source>
        <strain evidence="3">NM79_F5</strain>
    </source>
</reference>
<evidence type="ECO:0000313" key="3">
    <source>
        <dbReference type="EMBL" id="MVX62244.1"/>
    </source>
</evidence>
<comment type="subcellular location">
    <subcellularLocation>
        <location evidence="1">Virion</location>
    </subcellularLocation>
</comment>
<dbReference type="EMBL" id="WSRQ01000001">
    <property type="protein sequence ID" value="MVX62244.1"/>
    <property type="molecule type" value="Genomic_DNA"/>
</dbReference>
<sequence length="404" mass="44214">MNKQEYLDLRNGLYTEAENLINEAKLEEGQAKMQEITDLDNKFENEGKALANLNALKDNSRITNLAVLSNNNAKGTVIDTFGAENNEDLSNTMEYRKAFMNYVTKGTAISGEFKNAAGPTKTSDVGEMIPETVLSRIIEKMEATGMILPLVTRTSYKGGLTIPTSTVKPTATWVAEGVTSENQKKSTGSITFAYHKLRCAISNSLEVDTMALPIFETTFVNNVVEAMTKALEKSIINGTGTGQPKGILSETVVEGQNIDVAKAAKLDYSVLVSAEAALPLAYENGAVWFMTKKTFMSFIGMVDTNGQPITRVNYGLNGQAERSLLGRKVILNDYMTSYDPTGATTHIFAFLFNPTDYVLNSNLNMTIKRYEDNETDDMVTKALMLVDGKVVDVNSLVTVTKKNA</sequence>
<comment type="caution">
    <text evidence="3">The sequence shown here is derived from an EMBL/GenBank/DDBJ whole genome shotgun (WGS) entry which is preliminary data.</text>
</comment>
<dbReference type="RefSeq" id="WP_160357690.1">
    <property type="nucleotide sequence ID" value="NZ_WSRQ01000001.1"/>
</dbReference>
<proteinExistence type="predicted"/>
<evidence type="ECO:0000259" key="2">
    <source>
        <dbReference type="Pfam" id="PF05065"/>
    </source>
</evidence>
<gene>
    <name evidence="3" type="ORF">GKZ28_00830</name>
</gene>
<dbReference type="InterPro" id="IPR054612">
    <property type="entry name" value="Phage_capsid-like_C"/>
</dbReference>
<dbReference type="AlphaFoldDB" id="A0A964W0C3"/>
<feature type="domain" description="Phage capsid-like C-terminal" evidence="2">
    <location>
        <begin position="128"/>
        <end position="399"/>
    </location>
</feature>
<dbReference type="InterPro" id="IPR024455">
    <property type="entry name" value="Phage_capsid"/>
</dbReference>
<dbReference type="Gene3D" id="3.30.2400.10">
    <property type="entry name" value="Major capsid protein gp5"/>
    <property type="match status" value="1"/>
</dbReference>
<evidence type="ECO:0000256" key="1">
    <source>
        <dbReference type="ARBA" id="ARBA00004328"/>
    </source>
</evidence>